<accession>A0A923L7V3</accession>
<name>A0A923L7V3_9BACI</name>
<reference evidence="2" key="1">
    <citation type="submission" date="2020-08" db="EMBL/GenBank/DDBJ databases">
        <title>Genome public.</title>
        <authorList>
            <person name="Liu C."/>
            <person name="Sun Q."/>
        </authorList>
    </citation>
    <scope>NUCLEOTIDE SEQUENCE</scope>
    <source>
        <strain evidence="2">BX22</strain>
    </source>
</reference>
<dbReference type="RefSeq" id="WP_186870889.1">
    <property type="nucleotide sequence ID" value="NZ_JACOOL010000013.1"/>
</dbReference>
<dbReference type="InterPro" id="IPR034660">
    <property type="entry name" value="DinB/YfiT-like"/>
</dbReference>
<comment type="caution">
    <text evidence="2">The sequence shown here is derived from an EMBL/GenBank/DDBJ whole genome shotgun (WGS) entry which is preliminary data.</text>
</comment>
<dbReference type="Proteomes" id="UP000637359">
    <property type="component" value="Unassembled WGS sequence"/>
</dbReference>
<evidence type="ECO:0000259" key="1">
    <source>
        <dbReference type="Pfam" id="PF12867"/>
    </source>
</evidence>
<proteinExistence type="predicted"/>
<protein>
    <submittedName>
        <fullName evidence="2">DinB family protein</fullName>
    </submittedName>
</protein>
<organism evidence="2 3">
    <name type="scientific">Ornithinibacillus hominis</name>
    <dbReference type="NCBI Taxonomy" id="2763055"/>
    <lineage>
        <taxon>Bacteria</taxon>
        <taxon>Bacillati</taxon>
        <taxon>Bacillota</taxon>
        <taxon>Bacilli</taxon>
        <taxon>Bacillales</taxon>
        <taxon>Bacillaceae</taxon>
        <taxon>Ornithinibacillus</taxon>
    </lineage>
</organism>
<feature type="domain" description="DinB-like" evidence="1">
    <location>
        <begin position="15"/>
        <end position="172"/>
    </location>
</feature>
<dbReference type="SUPFAM" id="SSF109854">
    <property type="entry name" value="DinB/YfiT-like putative metalloenzymes"/>
    <property type="match status" value="1"/>
</dbReference>
<evidence type="ECO:0000313" key="3">
    <source>
        <dbReference type="Proteomes" id="UP000637359"/>
    </source>
</evidence>
<sequence>MKSTYIENYFNLVEKQRAVFYQLVSKSHIGLWNRPLPDKWSVGETLYHLYLMVRLVRRFSTIYFPLAKPIARIRKHHHYQTSIHNIYVEYNQKKKGPMKAPCVLTPPKNLNQTYTLLDIQQLLVNETKKFKNLVAELEEPVAGLIRFPDPVAYYPNVIQSVHLLAIHEQHHFSLTEEYIRDSKSY</sequence>
<gene>
    <name evidence="2" type="ORF">H8S33_15385</name>
</gene>
<dbReference type="Pfam" id="PF12867">
    <property type="entry name" value="DinB_2"/>
    <property type="match status" value="1"/>
</dbReference>
<dbReference type="EMBL" id="JACOOL010000013">
    <property type="protein sequence ID" value="MBC5638178.1"/>
    <property type="molecule type" value="Genomic_DNA"/>
</dbReference>
<evidence type="ECO:0000313" key="2">
    <source>
        <dbReference type="EMBL" id="MBC5638178.1"/>
    </source>
</evidence>
<keyword evidence="3" id="KW-1185">Reference proteome</keyword>
<dbReference type="Gene3D" id="1.20.120.450">
    <property type="entry name" value="dinb family like domain"/>
    <property type="match status" value="1"/>
</dbReference>
<dbReference type="InterPro" id="IPR024775">
    <property type="entry name" value="DinB-like"/>
</dbReference>
<dbReference type="AlphaFoldDB" id="A0A923L7V3"/>